<dbReference type="EMBL" id="BARS01000514">
    <property type="protein sequence ID" value="GAF78478.1"/>
    <property type="molecule type" value="Genomic_DNA"/>
</dbReference>
<dbReference type="InterPro" id="IPR027417">
    <property type="entry name" value="P-loop_NTPase"/>
</dbReference>
<feature type="domain" description="ATP synthase A/B type C-terminal" evidence="6">
    <location>
        <begin position="363"/>
        <end position="461"/>
    </location>
</feature>
<dbReference type="GO" id="GO:0046034">
    <property type="term" value="P:ATP metabolic process"/>
    <property type="evidence" value="ECO:0007669"/>
    <property type="project" value="InterPro"/>
</dbReference>
<comment type="similarity">
    <text evidence="1">Belongs to the ATPase alpha/beta chains family.</text>
</comment>
<dbReference type="CDD" id="cd18118">
    <property type="entry name" value="ATP-synt_V_A-type_beta_N"/>
    <property type="match status" value="1"/>
</dbReference>
<evidence type="ECO:0000256" key="1">
    <source>
        <dbReference type="ARBA" id="ARBA00008936"/>
    </source>
</evidence>
<dbReference type="GO" id="GO:0005524">
    <property type="term" value="F:ATP binding"/>
    <property type="evidence" value="ECO:0007669"/>
    <property type="project" value="InterPro"/>
</dbReference>
<evidence type="ECO:0000259" key="5">
    <source>
        <dbReference type="Pfam" id="PF02874"/>
    </source>
</evidence>
<protein>
    <recommendedName>
        <fullName evidence="8">ATPase F1/V1/A1 complex alpha/beta subunit nucleotide-binding domain-containing protein</fullName>
    </recommendedName>
</protein>
<name>X0SBR7_9ZZZZ</name>
<accession>X0SBR7</accession>
<sequence length="467" mass="52298">RTIMTKSNKNINFFTVNEIEGSLLICESVVGIGFGEVVKIMTRDGEEKTGQVIDVSDKFTVIQVFENTSGLNIGSTGIRFTGDTIKLPVSTDMLGRIFSGVGKPIDNGPDIIPEDYLDVHAATINPYSRAFPSKVIQTGISVIDGLNTLLLGQKLPLLSGSGMPHKRLASQIVSQTRVPGSDEQFTIVFAAMGITSDEMVLFRDDFLKMGAIGRVVMFINLAEDPAIERLLTPRFALTTAEYLAYQHDHHVLVILVDMTNYCEALREISASRLEIPGRRGYPGYMYTDLAMLYERAGIIRGKKGSITMIPILTMPDDDVTHPIADLTNYITEGQIILNRNMFKRGIYPPIDPLPCLSRLMDKGIGLNKTREDHKQLSDQIYYAYAEGKTVQGMAMVSGEKALTSTDKLYLKFMDRFEKEFINQGYYENRDIEITLNIGWDLLSILPESELARIDPEILKKFHPKYRK</sequence>
<dbReference type="Pfam" id="PF00006">
    <property type="entry name" value="ATP-synt_ab"/>
    <property type="match status" value="1"/>
</dbReference>
<dbReference type="SUPFAM" id="SSF52540">
    <property type="entry name" value="P-loop containing nucleoside triphosphate hydrolases"/>
    <property type="match status" value="1"/>
</dbReference>
<evidence type="ECO:0000259" key="6">
    <source>
        <dbReference type="Pfam" id="PF22919"/>
    </source>
</evidence>
<proteinExistence type="inferred from homology"/>
<dbReference type="Gene3D" id="3.40.50.12240">
    <property type="match status" value="1"/>
</dbReference>
<dbReference type="Pfam" id="PF22919">
    <property type="entry name" value="ATP-synt_VA_C"/>
    <property type="match status" value="1"/>
</dbReference>
<dbReference type="InterPro" id="IPR000194">
    <property type="entry name" value="ATPase_F1/V1/A1_a/bsu_nucl-bd"/>
</dbReference>
<dbReference type="InterPro" id="IPR022879">
    <property type="entry name" value="V-ATPase_su_B/beta"/>
</dbReference>
<keyword evidence="3" id="KW-0406">Ion transport</keyword>
<dbReference type="AlphaFoldDB" id="X0SBR7"/>
<organism evidence="7">
    <name type="scientific">marine sediment metagenome</name>
    <dbReference type="NCBI Taxonomy" id="412755"/>
    <lineage>
        <taxon>unclassified sequences</taxon>
        <taxon>metagenomes</taxon>
        <taxon>ecological metagenomes</taxon>
    </lineage>
</organism>
<evidence type="ECO:0000313" key="7">
    <source>
        <dbReference type="EMBL" id="GAF78478.1"/>
    </source>
</evidence>
<dbReference type="GO" id="GO:1902600">
    <property type="term" value="P:proton transmembrane transport"/>
    <property type="evidence" value="ECO:0007669"/>
    <property type="project" value="InterPro"/>
</dbReference>
<reference evidence="7" key="1">
    <citation type="journal article" date="2014" name="Front. Microbiol.">
        <title>High frequency of phylogenetically diverse reductive dehalogenase-homologous genes in deep subseafloor sedimentary metagenomes.</title>
        <authorList>
            <person name="Kawai M."/>
            <person name="Futagami T."/>
            <person name="Toyoda A."/>
            <person name="Takaki Y."/>
            <person name="Nishi S."/>
            <person name="Hori S."/>
            <person name="Arai W."/>
            <person name="Tsubouchi T."/>
            <person name="Morono Y."/>
            <person name="Uchiyama I."/>
            <person name="Ito T."/>
            <person name="Fujiyama A."/>
            <person name="Inagaki F."/>
            <person name="Takami H."/>
        </authorList>
    </citation>
    <scope>NUCLEOTIDE SEQUENCE</scope>
    <source>
        <strain evidence="7">Expedition CK06-06</strain>
    </source>
</reference>
<evidence type="ECO:0000259" key="4">
    <source>
        <dbReference type="Pfam" id="PF00006"/>
    </source>
</evidence>
<gene>
    <name evidence="7" type="ORF">S01H1_01222</name>
</gene>
<keyword evidence="2" id="KW-0813">Transport</keyword>
<feature type="domain" description="ATPase F1/V1/A1 complex alpha/beta subunit N-terminal" evidence="5">
    <location>
        <begin position="18"/>
        <end position="82"/>
    </location>
</feature>
<evidence type="ECO:0000256" key="2">
    <source>
        <dbReference type="ARBA" id="ARBA00022448"/>
    </source>
</evidence>
<dbReference type="HAMAP" id="MF_00310">
    <property type="entry name" value="ATP_synth_B_arch"/>
    <property type="match status" value="1"/>
</dbReference>
<comment type="caution">
    <text evidence="7">The sequence shown here is derived from an EMBL/GenBank/DDBJ whole genome shotgun (WGS) entry which is preliminary data.</text>
</comment>
<evidence type="ECO:0000256" key="3">
    <source>
        <dbReference type="ARBA" id="ARBA00023065"/>
    </source>
</evidence>
<dbReference type="Pfam" id="PF02874">
    <property type="entry name" value="ATP-synt_ab_N"/>
    <property type="match status" value="1"/>
</dbReference>
<dbReference type="CDD" id="cd18112">
    <property type="entry name" value="ATP-synt_V_A-type_beta_C"/>
    <property type="match status" value="1"/>
</dbReference>
<dbReference type="PANTHER" id="PTHR43389:SF4">
    <property type="entry name" value="V-TYPE PROTON ATPASE SUBUNIT B"/>
    <property type="match status" value="1"/>
</dbReference>
<dbReference type="InterPro" id="IPR055190">
    <property type="entry name" value="ATP-synt_VA_C"/>
</dbReference>
<feature type="domain" description="ATPase F1/V1/A1 complex alpha/beta subunit nucleotide-binding" evidence="4">
    <location>
        <begin position="139"/>
        <end position="357"/>
    </location>
</feature>
<dbReference type="PANTHER" id="PTHR43389">
    <property type="entry name" value="V-TYPE PROTON ATPASE SUBUNIT B"/>
    <property type="match status" value="1"/>
</dbReference>
<dbReference type="InterPro" id="IPR004100">
    <property type="entry name" value="ATPase_F1/V1/A1_a/bsu_N"/>
</dbReference>
<dbReference type="NCBIfam" id="NF003235">
    <property type="entry name" value="PRK04196.1"/>
    <property type="match status" value="1"/>
</dbReference>
<dbReference type="CDD" id="cd01135">
    <property type="entry name" value="V_A-ATPase_B"/>
    <property type="match status" value="1"/>
</dbReference>
<evidence type="ECO:0008006" key="8">
    <source>
        <dbReference type="Google" id="ProtNLM"/>
    </source>
</evidence>
<feature type="non-terminal residue" evidence="7">
    <location>
        <position position="1"/>
    </location>
</feature>